<keyword evidence="3" id="KW-0328">Glycosyltransferase</keyword>
<protein>
    <submittedName>
        <fullName evidence="10">BQ2448_341 protein</fullName>
    </submittedName>
</protein>
<evidence type="ECO:0000313" key="11">
    <source>
        <dbReference type="Proteomes" id="UP000198372"/>
    </source>
</evidence>
<dbReference type="GO" id="GO:0016020">
    <property type="term" value="C:membrane"/>
    <property type="evidence" value="ECO:0007669"/>
    <property type="project" value="UniProtKB-SubCell"/>
</dbReference>
<dbReference type="InterPro" id="IPR008166">
    <property type="entry name" value="Glyco_transf_92"/>
</dbReference>
<evidence type="ECO:0000256" key="1">
    <source>
        <dbReference type="ARBA" id="ARBA00004167"/>
    </source>
</evidence>
<proteinExistence type="inferred from homology"/>
<evidence type="ECO:0000256" key="9">
    <source>
        <dbReference type="SAM" id="Phobius"/>
    </source>
</evidence>
<feature type="compositionally biased region" description="Basic and acidic residues" evidence="8">
    <location>
        <begin position="116"/>
        <end position="125"/>
    </location>
</feature>
<evidence type="ECO:0000313" key="10">
    <source>
        <dbReference type="EMBL" id="SCV68220.1"/>
    </source>
</evidence>
<dbReference type="Pfam" id="PF01697">
    <property type="entry name" value="Glyco_transf_92"/>
    <property type="match status" value="1"/>
</dbReference>
<evidence type="ECO:0000256" key="4">
    <source>
        <dbReference type="ARBA" id="ARBA00022679"/>
    </source>
</evidence>
<dbReference type="AlphaFoldDB" id="A0A238F262"/>
<keyword evidence="4" id="KW-0808">Transferase</keyword>
<dbReference type="GO" id="GO:0005737">
    <property type="term" value="C:cytoplasm"/>
    <property type="evidence" value="ECO:0007669"/>
    <property type="project" value="TreeGrafter"/>
</dbReference>
<dbReference type="Proteomes" id="UP000198372">
    <property type="component" value="Unassembled WGS sequence"/>
</dbReference>
<dbReference type="PANTHER" id="PTHR21461">
    <property type="entry name" value="GLYCOSYLTRANSFERASE FAMILY 92 PROTEIN"/>
    <property type="match status" value="1"/>
</dbReference>
<comment type="similarity">
    <text evidence="2">Belongs to the glycosyltransferase 92 family.</text>
</comment>
<evidence type="ECO:0000256" key="6">
    <source>
        <dbReference type="ARBA" id="ARBA00022989"/>
    </source>
</evidence>
<comment type="subcellular location">
    <subcellularLocation>
        <location evidence="1">Membrane</location>
        <topology evidence="1">Single-pass membrane protein</topology>
    </subcellularLocation>
</comment>
<name>A0A238F262_9BASI</name>
<dbReference type="GO" id="GO:0016757">
    <property type="term" value="F:glycosyltransferase activity"/>
    <property type="evidence" value="ECO:0007669"/>
    <property type="project" value="UniProtKB-KW"/>
</dbReference>
<keyword evidence="11" id="KW-1185">Reference proteome</keyword>
<dbReference type="EMBL" id="FMSP01000003">
    <property type="protein sequence ID" value="SCV68220.1"/>
    <property type="molecule type" value="Genomic_DNA"/>
</dbReference>
<evidence type="ECO:0000256" key="8">
    <source>
        <dbReference type="SAM" id="MobiDB-lite"/>
    </source>
</evidence>
<evidence type="ECO:0000256" key="2">
    <source>
        <dbReference type="ARBA" id="ARBA00007647"/>
    </source>
</evidence>
<feature type="transmembrane region" description="Helical" evidence="9">
    <location>
        <begin position="927"/>
        <end position="944"/>
    </location>
</feature>
<evidence type="ECO:0000256" key="3">
    <source>
        <dbReference type="ARBA" id="ARBA00022676"/>
    </source>
</evidence>
<keyword evidence="7 9" id="KW-0472">Membrane</keyword>
<sequence>MMGLPLAATAPKASRDEDGGDGTRVLSNPAVTSDSGTNTHRPSQDSSHWTCSFNELDDEKATVSPLAGKSKHWRHWWHLDYRIYFCMIVICFICALSLFHPLLPLNRQPSKPLPMAKRDAADRRSLNAPLTAASNAEDSKVPTRRQEVLDDLPAWADYDAIDSKTLRLSNTLAPVFMHHLLESDTPAPYDRVHIISAFLDTRPLVMDERHEIIIHGVLNGVKEVNAREGLTYPDGIVECSIFVRGLDGTTYAGRGKVKAMIAHGRRYQYMTLSQGQFVCSLGMIPAETYRSIDWQQAEIFATITAIDQEPPADVFTRVRPIAALDVEKHRTGRGQGAVCIAPLHGDLYAPVLRDHLSYQKSLGFTKIYAYLLDPGPVTLAIVRELASTDPDFVPIRWGIPQEWATKARTKNTHMHHHFAVDPSEWNVRGIDVLDPEREELLGVADNGDHPTVGIWYWGQNLAGQDCHMRAMADGVRWVATIDWDEYFVLQPSGQLTWTPPPRSADPETAMTPFYDWIRAVPQWRPNGNWHYMLHPRTISRLEIDLEEATRGLLPSAFLFSHSLGRGVCLTRTAPPASAVLDEVMDRFGEWDWKRPGVTVPIAFSTPIGSPYMAYGQRSKKILDPWAFFLDGTHTTVLGYADYSLEFSICSAPGKSSRQRRICAQSILRAFGSHPVPVPLPKALADRGPQTARPADADAEYASGVLRHFRVDFNQTLDVLALTNDLTEMPPSLLTSAASRRVRSKLTSSACLKFIEDWSLVTIMEQSLKWIFQDRVEAPTKPQLPPFVIPVKPTFKAPTPTQAAEVPPKLRPSKAASKVPAKQPVTVIVEFDKSDIAQGQVGMISAGFEGVADQPDWSQAPSNLPHDANAPELGDPAMPPESSPDGSEYPVEVLPPHEAEGLHSDDEMIDPVEQGIGGRLGQTIAANPYGLTLAAVGVVLAFYLVERRKERSRPRQGYVMVEQR</sequence>
<feature type="region of interest" description="Disordered" evidence="8">
    <location>
        <begin position="113"/>
        <end position="142"/>
    </location>
</feature>
<keyword evidence="5 9" id="KW-0812">Transmembrane</keyword>
<reference evidence="11" key="1">
    <citation type="submission" date="2016-09" db="EMBL/GenBank/DDBJ databases">
        <authorList>
            <person name="Jeantristanb JTB J.-T."/>
            <person name="Ricardo R."/>
        </authorList>
    </citation>
    <scope>NUCLEOTIDE SEQUENCE [LARGE SCALE GENOMIC DNA]</scope>
</reference>
<organism evidence="10 11">
    <name type="scientific">Microbotryum intermedium</name>
    <dbReference type="NCBI Taxonomy" id="269621"/>
    <lineage>
        <taxon>Eukaryota</taxon>
        <taxon>Fungi</taxon>
        <taxon>Dikarya</taxon>
        <taxon>Basidiomycota</taxon>
        <taxon>Pucciniomycotina</taxon>
        <taxon>Microbotryomycetes</taxon>
        <taxon>Microbotryales</taxon>
        <taxon>Microbotryaceae</taxon>
        <taxon>Microbotryum</taxon>
    </lineage>
</organism>
<gene>
    <name evidence="10" type="ORF">BQ2448_341</name>
</gene>
<feature type="transmembrane region" description="Helical" evidence="9">
    <location>
        <begin position="81"/>
        <end position="103"/>
    </location>
</feature>
<feature type="region of interest" description="Disordered" evidence="8">
    <location>
        <begin position="851"/>
        <end position="892"/>
    </location>
</feature>
<accession>A0A238F262</accession>
<keyword evidence="6 9" id="KW-1133">Transmembrane helix</keyword>
<feature type="region of interest" description="Disordered" evidence="8">
    <location>
        <begin position="1"/>
        <end position="48"/>
    </location>
</feature>
<evidence type="ECO:0000256" key="5">
    <source>
        <dbReference type="ARBA" id="ARBA00022692"/>
    </source>
</evidence>
<dbReference type="PANTHER" id="PTHR21461:SF69">
    <property type="entry name" value="GLYCOSYLTRANSFERASE FAMILY 92 PROTEIN"/>
    <property type="match status" value="1"/>
</dbReference>
<dbReference type="OrthoDB" id="2532871at2759"/>
<feature type="compositionally biased region" description="Polar residues" evidence="8">
    <location>
        <begin position="25"/>
        <end position="48"/>
    </location>
</feature>
<evidence type="ECO:0000256" key="7">
    <source>
        <dbReference type="ARBA" id="ARBA00023136"/>
    </source>
</evidence>